<organism evidence="2 3">
    <name type="scientific">Durio zibethinus</name>
    <name type="common">Durian</name>
    <dbReference type="NCBI Taxonomy" id="66656"/>
    <lineage>
        <taxon>Eukaryota</taxon>
        <taxon>Viridiplantae</taxon>
        <taxon>Streptophyta</taxon>
        <taxon>Embryophyta</taxon>
        <taxon>Tracheophyta</taxon>
        <taxon>Spermatophyta</taxon>
        <taxon>Magnoliopsida</taxon>
        <taxon>eudicotyledons</taxon>
        <taxon>Gunneridae</taxon>
        <taxon>Pentapetalae</taxon>
        <taxon>rosids</taxon>
        <taxon>malvids</taxon>
        <taxon>Malvales</taxon>
        <taxon>Malvaceae</taxon>
        <taxon>Helicteroideae</taxon>
        <taxon>Durio</taxon>
    </lineage>
</organism>
<evidence type="ECO:0000313" key="3">
    <source>
        <dbReference type="RefSeq" id="XP_022743932.1"/>
    </source>
</evidence>
<dbReference type="AlphaFoldDB" id="A0A6P5YUG9"/>
<accession>A0A6P5YUG9</accession>
<evidence type="ECO:0000313" key="2">
    <source>
        <dbReference type="Proteomes" id="UP000515121"/>
    </source>
</evidence>
<gene>
    <name evidence="3" type="primary">LOC111294875</name>
</gene>
<evidence type="ECO:0000256" key="1">
    <source>
        <dbReference type="SAM" id="MobiDB-lite"/>
    </source>
</evidence>
<name>A0A6P5YUG9_DURZI</name>
<feature type="compositionally biased region" description="Polar residues" evidence="1">
    <location>
        <begin position="121"/>
        <end position="136"/>
    </location>
</feature>
<protein>
    <submittedName>
        <fullName evidence="3">Serine/threonine-protein kinase Nek7-like</fullName>
    </submittedName>
</protein>
<proteinExistence type="predicted"/>
<dbReference type="KEGG" id="dzi:111294875"/>
<dbReference type="GeneID" id="111294875"/>
<dbReference type="RefSeq" id="XP_022743932.1">
    <property type="nucleotide sequence ID" value="XM_022888197.1"/>
</dbReference>
<keyword evidence="2" id="KW-1185">Reference proteome</keyword>
<sequence length="341" mass="37735">MKPTNSPKEKSPRKSLSSKPGIEKGRGVQDTGVSNGQENIHAFRTMADIHLSSSPSCEKPTSTASTEDNLVTKRVDPTSCVVKISNSISDSKDKSTDSEDAEVESTSEIAFNSQRDEREPTSAQQEEPISEHTQSLPEADIKSISKKDETFCDMQVLEAAKEFLDVQVLDRRCSSNKTSSPNAKTEGGDTSYLSLESSYLQPSVLMKLRVCGRIQVKQRADALESLLELCARLLKQDKIDELAGVLRPFVEDAVSSRETAICSSKERNEEAPTKEPRTAKLRIQRWRLWMGLEQAAGASVEAMTALMEAAATMTAQEIFCMSMMEKNKRTERPAFIWSKGE</sequence>
<reference evidence="3" key="1">
    <citation type="submission" date="2025-08" db="UniProtKB">
        <authorList>
            <consortium name="RefSeq"/>
        </authorList>
    </citation>
    <scope>IDENTIFICATION</scope>
    <source>
        <tissue evidence="3">Fruit stalk</tissue>
    </source>
</reference>
<dbReference type="Proteomes" id="UP000515121">
    <property type="component" value="Unplaced"/>
</dbReference>
<feature type="region of interest" description="Disordered" evidence="1">
    <location>
        <begin position="1"/>
        <end position="136"/>
    </location>
</feature>
<feature type="compositionally biased region" description="Polar residues" evidence="1">
    <location>
        <begin position="51"/>
        <end position="69"/>
    </location>
</feature>